<evidence type="ECO:0000256" key="1">
    <source>
        <dbReference type="SAM" id="MobiDB-lite"/>
    </source>
</evidence>
<name>A0A098VNY3_9MICR</name>
<sequence>MDHRPMHHRSTASPVRDNADPLANGKIFHVKDLTAMTSPRPNHILKAAMLQRANKETLANPFLAASKNPASASSLISRMLSTEQPSARPTIASMPSANILHKGCTDNFDPVKAAQANAPNVNNNLSENTTDTPLMGGRADKPLPVGFSPNSRSLDPISRPVAKIDSNTGKVRNNDRGSRNALGNDVEKSHIDTRIENIVEKTNKENSLSNVIETGISAPDSNSADVTLIEWRLQRVPNDQQVCVGPVLPPLDHQTFCD</sequence>
<feature type="region of interest" description="Disordered" evidence="1">
    <location>
        <begin position="148"/>
        <end position="188"/>
    </location>
</feature>
<dbReference type="Proteomes" id="UP000029725">
    <property type="component" value="Unassembled WGS sequence"/>
</dbReference>
<organism evidence="2 3">
    <name type="scientific">Mitosporidium daphniae</name>
    <dbReference type="NCBI Taxonomy" id="1485682"/>
    <lineage>
        <taxon>Eukaryota</taxon>
        <taxon>Fungi</taxon>
        <taxon>Fungi incertae sedis</taxon>
        <taxon>Microsporidia</taxon>
        <taxon>Mitosporidium</taxon>
    </lineage>
</organism>
<dbReference type="RefSeq" id="XP_013237107.1">
    <property type="nucleotide sequence ID" value="XM_013381653.1"/>
</dbReference>
<feature type="region of interest" description="Disordered" evidence="1">
    <location>
        <begin position="1"/>
        <end position="23"/>
    </location>
</feature>
<dbReference type="EMBL" id="JMKJ01000555">
    <property type="protein sequence ID" value="KGG50680.1"/>
    <property type="molecule type" value="Genomic_DNA"/>
</dbReference>
<feature type="compositionally biased region" description="Basic residues" evidence="1">
    <location>
        <begin position="1"/>
        <end position="10"/>
    </location>
</feature>
<dbReference type="GeneID" id="25260423"/>
<evidence type="ECO:0000313" key="2">
    <source>
        <dbReference type="EMBL" id="KGG50680.1"/>
    </source>
</evidence>
<reference evidence="2 3" key="1">
    <citation type="submission" date="2014-04" db="EMBL/GenBank/DDBJ databases">
        <title>A new species of microsporidia sheds light on the evolution of extreme parasitism.</title>
        <authorList>
            <person name="Haag K.L."/>
            <person name="James T.Y."/>
            <person name="Larsson R."/>
            <person name="Schaer T.M."/>
            <person name="Refardt D."/>
            <person name="Pombert J.-F."/>
            <person name="Ebert D."/>
        </authorList>
    </citation>
    <scope>NUCLEOTIDE SEQUENCE [LARGE SCALE GENOMIC DNA]</scope>
    <source>
        <strain evidence="2 3">UGP3</strain>
        <tissue evidence="2">Spores</tissue>
    </source>
</reference>
<accession>A0A098VNY3</accession>
<dbReference type="HOGENOM" id="CLU_1078012_0_0_1"/>
<dbReference type="AlphaFoldDB" id="A0A098VNY3"/>
<dbReference type="VEuPathDB" id="MicrosporidiaDB:DI09_5p270"/>
<evidence type="ECO:0000313" key="3">
    <source>
        <dbReference type="Proteomes" id="UP000029725"/>
    </source>
</evidence>
<gene>
    <name evidence="2" type="ORF">DI09_5p270</name>
</gene>
<comment type="caution">
    <text evidence="2">The sequence shown here is derived from an EMBL/GenBank/DDBJ whole genome shotgun (WGS) entry which is preliminary data.</text>
</comment>
<keyword evidence="3" id="KW-1185">Reference proteome</keyword>
<protein>
    <submittedName>
        <fullName evidence="2">Uncharacterized protein</fullName>
    </submittedName>
</protein>
<proteinExistence type="predicted"/>